<feature type="transmembrane region" description="Helical" evidence="1">
    <location>
        <begin position="38"/>
        <end position="60"/>
    </location>
</feature>
<keyword evidence="1" id="KW-0472">Membrane</keyword>
<keyword evidence="1" id="KW-1133">Transmembrane helix</keyword>
<dbReference type="AlphaFoldDB" id="A0A368UC52"/>
<evidence type="ECO:0000256" key="1">
    <source>
        <dbReference type="SAM" id="Phobius"/>
    </source>
</evidence>
<protein>
    <submittedName>
        <fullName evidence="2">Uncharacterized protein</fullName>
    </submittedName>
</protein>
<dbReference type="Proteomes" id="UP000253215">
    <property type="component" value="Unassembled WGS sequence"/>
</dbReference>
<proteinExistence type="predicted"/>
<evidence type="ECO:0000313" key="2">
    <source>
        <dbReference type="EMBL" id="RCW16229.1"/>
    </source>
</evidence>
<keyword evidence="1" id="KW-0812">Transmembrane</keyword>
<feature type="transmembrane region" description="Helical" evidence="1">
    <location>
        <begin position="72"/>
        <end position="92"/>
    </location>
</feature>
<evidence type="ECO:0000313" key="3">
    <source>
        <dbReference type="Proteomes" id="UP000253215"/>
    </source>
</evidence>
<comment type="caution">
    <text evidence="2">The sequence shown here is derived from an EMBL/GenBank/DDBJ whole genome shotgun (WGS) entry which is preliminary data.</text>
</comment>
<feature type="transmembrane region" description="Helical" evidence="1">
    <location>
        <begin position="12"/>
        <end position="32"/>
    </location>
</feature>
<sequence>MNEKLLKFGNILIIVLTLMTDILWFISISGSVREDSKIFSAMILFIFLSFIIDLLAHYFLKKNSIDYRWQRQQIILISCAIGFSLLVIVSTFSQRENILGIFLMLADSILLLFYPNSMGYKNNTN</sequence>
<gene>
    <name evidence="2" type="ORF">CAC02_09660</name>
</gene>
<name>A0A368UC52_9STRE</name>
<accession>A0A368UC52</accession>
<feature type="transmembrane region" description="Helical" evidence="1">
    <location>
        <begin position="98"/>
        <end position="115"/>
    </location>
</feature>
<organism evidence="2 3">
    <name type="scientific">Streptococcus gallolyticus</name>
    <dbReference type="NCBI Taxonomy" id="315405"/>
    <lineage>
        <taxon>Bacteria</taxon>
        <taxon>Bacillati</taxon>
        <taxon>Bacillota</taxon>
        <taxon>Bacilli</taxon>
        <taxon>Lactobacillales</taxon>
        <taxon>Streptococcaceae</taxon>
        <taxon>Streptococcus</taxon>
    </lineage>
</organism>
<reference evidence="2 3" key="1">
    <citation type="journal article" date="2018" name="Sci. Rep.">
        <title>Network-guided genomic and metagenomic analysis of the faecal microbiota of the critically endangered kakapo.</title>
        <authorList>
            <person name="Waite D.W."/>
            <person name="Dsouza M."/>
            <person name="Sekiguchi Y."/>
            <person name="Hugenholtz P."/>
            <person name="Taylor M.W."/>
        </authorList>
    </citation>
    <scope>NUCLEOTIDE SEQUENCE [LARGE SCALE GENOMIC DNA]</scope>
    <source>
        <strain evidence="2 3">BI02</strain>
    </source>
</reference>
<dbReference type="EMBL" id="NETH01000062">
    <property type="protein sequence ID" value="RCW16229.1"/>
    <property type="molecule type" value="Genomic_DNA"/>
</dbReference>